<keyword evidence="4 7" id="KW-1133">Transmembrane helix</keyword>
<evidence type="ECO:0000256" key="2">
    <source>
        <dbReference type="ARBA" id="ARBA00009706"/>
    </source>
</evidence>
<keyword evidence="3 7" id="KW-0812">Transmembrane</keyword>
<dbReference type="Pfam" id="PF10268">
    <property type="entry name" value="Tmemb_161AB"/>
    <property type="match status" value="1"/>
</dbReference>
<comment type="caution">
    <text evidence="8">The sequence shown here is derived from an EMBL/GenBank/DDBJ whole genome shotgun (WGS) entry which is preliminary data.</text>
</comment>
<evidence type="ECO:0000256" key="6">
    <source>
        <dbReference type="ARBA" id="ARBA00023180"/>
    </source>
</evidence>
<evidence type="ECO:0000256" key="3">
    <source>
        <dbReference type="ARBA" id="ARBA00022692"/>
    </source>
</evidence>
<proteinExistence type="inferred from homology"/>
<evidence type="ECO:0000256" key="1">
    <source>
        <dbReference type="ARBA" id="ARBA00004141"/>
    </source>
</evidence>
<dbReference type="EMBL" id="JAUCMV010000001">
    <property type="protein sequence ID" value="KAK0425767.1"/>
    <property type="molecule type" value="Genomic_DNA"/>
</dbReference>
<sequence length="509" mass="57920">MNYCKDCIAAAAGPDENLKQFERSSAHGSSCDPLLLQLSSADLRPPRKIFVEPTMAILGVHIVVSLIALTILSKFRGRFSLSTLLLKGLYRYLPPSNEHLREAAQIPLTNARGRRRRQEQAEREAKGFRVPKESDFNMYVMEVRREDVEQLPFYEHFVWLVDFLFFAFLVATISDGFKFFVPEGRDVNVSIVWLVLGVAWLLQTLAKLTNAMLFSQEVEAERNLIICFAAVYFIGSLVFVMSCDKWLDIEFVDAFESLIKRANEFLKSQNVDAQSLLHTRSPLLLYMTLSVMFAFTASMLVFPNFRYATMYSKALKVASAPTKVLLHITFLLPAFVSLLFTQPAHNYLVNGPRQLLKEHQLDTLRIWSVVIWAILRVALCKPHLQSHLDLALERVNSLRKETGNINSLDLQRMIFRYFSYLCAAALQYFIPVFLPLLLNFLLASLGSVSWLGLPPSEEVVPVADNMASLNVLISSNVQHAFWKLCLVFTLLVNTSITFIGFIYNSYLNS</sequence>
<evidence type="ECO:0000313" key="9">
    <source>
        <dbReference type="Proteomes" id="UP001175271"/>
    </source>
</evidence>
<evidence type="ECO:0000256" key="5">
    <source>
        <dbReference type="ARBA" id="ARBA00023136"/>
    </source>
</evidence>
<feature type="transmembrane region" description="Helical" evidence="7">
    <location>
        <begin position="324"/>
        <end position="344"/>
    </location>
</feature>
<name>A0AA39IK19_9BILA</name>
<feature type="transmembrane region" description="Helical" evidence="7">
    <location>
        <begin position="191"/>
        <end position="212"/>
    </location>
</feature>
<keyword evidence="9" id="KW-1185">Reference proteome</keyword>
<dbReference type="Proteomes" id="UP001175271">
    <property type="component" value="Unassembled WGS sequence"/>
</dbReference>
<dbReference type="InterPro" id="IPR019395">
    <property type="entry name" value="Transmembrane_161A/B"/>
</dbReference>
<feature type="transmembrane region" description="Helical" evidence="7">
    <location>
        <begin position="224"/>
        <end position="242"/>
    </location>
</feature>
<keyword evidence="6" id="KW-0325">Glycoprotein</keyword>
<organism evidence="8 9">
    <name type="scientific">Steinernema hermaphroditum</name>
    <dbReference type="NCBI Taxonomy" id="289476"/>
    <lineage>
        <taxon>Eukaryota</taxon>
        <taxon>Metazoa</taxon>
        <taxon>Ecdysozoa</taxon>
        <taxon>Nematoda</taxon>
        <taxon>Chromadorea</taxon>
        <taxon>Rhabditida</taxon>
        <taxon>Tylenchina</taxon>
        <taxon>Panagrolaimomorpha</taxon>
        <taxon>Strongyloidoidea</taxon>
        <taxon>Steinernematidae</taxon>
        <taxon>Steinernema</taxon>
    </lineage>
</organism>
<evidence type="ECO:0000256" key="7">
    <source>
        <dbReference type="SAM" id="Phobius"/>
    </source>
</evidence>
<feature type="transmembrane region" description="Helical" evidence="7">
    <location>
        <begin position="480"/>
        <end position="503"/>
    </location>
</feature>
<feature type="transmembrane region" description="Helical" evidence="7">
    <location>
        <begin position="283"/>
        <end position="303"/>
    </location>
</feature>
<evidence type="ECO:0000313" key="8">
    <source>
        <dbReference type="EMBL" id="KAK0425767.1"/>
    </source>
</evidence>
<feature type="transmembrane region" description="Helical" evidence="7">
    <location>
        <begin position="364"/>
        <end position="384"/>
    </location>
</feature>
<reference evidence="8" key="1">
    <citation type="submission" date="2023-06" db="EMBL/GenBank/DDBJ databases">
        <title>Genomic analysis of the entomopathogenic nematode Steinernema hermaphroditum.</title>
        <authorList>
            <person name="Schwarz E.M."/>
            <person name="Heppert J.K."/>
            <person name="Baniya A."/>
            <person name="Schwartz H.T."/>
            <person name="Tan C.-H."/>
            <person name="Antoshechkin I."/>
            <person name="Sternberg P.W."/>
            <person name="Goodrich-Blair H."/>
            <person name="Dillman A.R."/>
        </authorList>
    </citation>
    <scope>NUCLEOTIDE SEQUENCE</scope>
    <source>
        <strain evidence="8">PS9179</strain>
        <tissue evidence="8">Whole animal</tissue>
    </source>
</reference>
<feature type="transmembrane region" description="Helical" evidence="7">
    <location>
        <begin position="417"/>
        <end position="442"/>
    </location>
</feature>
<dbReference type="PANTHER" id="PTHR13624">
    <property type="entry name" value="RE42071P"/>
    <property type="match status" value="1"/>
</dbReference>
<feature type="transmembrane region" description="Helical" evidence="7">
    <location>
        <begin position="153"/>
        <end position="171"/>
    </location>
</feature>
<feature type="transmembrane region" description="Helical" evidence="7">
    <location>
        <begin position="54"/>
        <end position="72"/>
    </location>
</feature>
<dbReference type="AlphaFoldDB" id="A0AA39IK19"/>
<evidence type="ECO:0008006" key="10">
    <source>
        <dbReference type="Google" id="ProtNLM"/>
    </source>
</evidence>
<comment type="similarity">
    <text evidence="2">Belongs to the TMEM161 family.</text>
</comment>
<protein>
    <recommendedName>
        <fullName evidence="10">Transmembrane protein 161B</fullName>
    </recommendedName>
</protein>
<evidence type="ECO:0000256" key="4">
    <source>
        <dbReference type="ARBA" id="ARBA00022989"/>
    </source>
</evidence>
<dbReference type="GO" id="GO:0016020">
    <property type="term" value="C:membrane"/>
    <property type="evidence" value="ECO:0007669"/>
    <property type="project" value="UniProtKB-SubCell"/>
</dbReference>
<comment type="subcellular location">
    <subcellularLocation>
        <location evidence="1">Membrane</location>
        <topology evidence="1">Multi-pass membrane protein</topology>
    </subcellularLocation>
</comment>
<accession>A0AA39IK19</accession>
<dbReference type="PANTHER" id="PTHR13624:SF6">
    <property type="entry name" value="EMEI"/>
    <property type="match status" value="1"/>
</dbReference>
<keyword evidence="5 7" id="KW-0472">Membrane</keyword>
<gene>
    <name evidence="8" type="ORF">QR680_009373</name>
</gene>